<dbReference type="Gene3D" id="3.40.50.12780">
    <property type="entry name" value="N-terminal domain of ligase-like"/>
    <property type="match status" value="1"/>
</dbReference>
<dbReference type="Proteomes" id="UP000277204">
    <property type="component" value="Unassembled WGS sequence"/>
</dbReference>
<dbReference type="GO" id="GO:0005524">
    <property type="term" value="F:ATP binding"/>
    <property type="evidence" value="ECO:0007669"/>
    <property type="project" value="UniProtKB-KW"/>
</dbReference>
<dbReference type="SUPFAM" id="SSF56801">
    <property type="entry name" value="Acetyl-CoA synthetase-like"/>
    <property type="match status" value="1"/>
</dbReference>
<dbReference type="GO" id="GO:0004467">
    <property type="term" value="F:long-chain fatty acid-CoA ligase activity"/>
    <property type="evidence" value="ECO:0007669"/>
    <property type="project" value="UniProtKB-EC"/>
</dbReference>
<evidence type="ECO:0000256" key="3">
    <source>
        <dbReference type="ARBA" id="ARBA00022832"/>
    </source>
</evidence>
<organism evidence="7 8">
    <name type="scientific">Schistosoma margrebowiei</name>
    <dbReference type="NCBI Taxonomy" id="48269"/>
    <lineage>
        <taxon>Eukaryota</taxon>
        <taxon>Metazoa</taxon>
        <taxon>Spiralia</taxon>
        <taxon>Lophotrochozoa</taxon>
        <taxon>Platyhelminthes</taxon>
        <taxon>Trematoda</taxon>
        <taxon>Digenea</taxon>
        <taxon>Strigeidida</taxon>
        <taxon>Schistosomatoidea</taxon>
        <taxon>Schistosomatidae</taxon>
        <taxon>Schistosoma</taxon>
    </lineage>
</organism>
<dbReference type="InterPro" id="IPR042099">
    <property type="entry name" value="ANL_N_sf"/>
</dbReference>
<keyword evidence="3" id="KW-0443">Lipid metabolism</keyword>
<keyword evidence="2" id="KW-0547">Nucleotide-binding</keyword>
<evidence type="ECO:0000256" key="2">
    <source>
        <dbReference type="ARBA" id="ARBA00022741"/>
    </source>
</evidence>
<gene>
    <name evidence="7" type="ORF">SMRZ_LOCUS5974</name>
</gene>
<dbReference type="GO" id="GO:0016020">
    <property type="term" value="C:membrane"/>
    <property type="evidence" value="ECO:0007669"/>
    <property type="project" value="TreeGrafter"/>
</dbReference>
<dbReference type="PANTHER" id="PTHR43272">
    <property type="entry name" value="LONG-CHAIN-FATTY-ACID--COA LIGASE"/>
    <property type="match status" value="1"/>
</dbReference>
<feature type="region of interest" description="Disordered" evidence="6">
    <location>
        <begin position="54"/>
        <end position="84"/>
    </location>
</feature>
<proteinExistence type="predicted"/>
<keyword evidence="1" id="KW-0436">Ligase</keyword>
<dbReference type="EMBL" id="UZAI01002153">
    <property type="protein sequence ID" value="VDO68781.1"/>
    <property type="molecule type" value="Genomic_DNA"/>
</dbReference>
<dbReference type="PROSITE" id="PS00455">
    <property type="entry name" value="AMP_BINDING"/>
    <property type="match status" value="1"/>
</dbReference>
<sequence>MSADIFGKIQKSMKKKAVINYSRVRIEKAKAQAEYTEANKPVITTIRADKRKMLQQKESTTKKLAGRYGKPERSVEDKEDKPTPKPESLFMVCYTSGSTGIPKGVKITHQCVVKTIQSLFQRLEGDIFNNTASHLSYLPLAHIMEQMISLSTLLVGARIGFLTKNIQGLLADLQAVKPHFFFTVPRVLSRLYSVAMEKVSSVPLLPSIFHYAVESKVAEQENDELIRFLIGFYSKSTSSYNCTYQHLLS</sequence>
<dbReference type="Pfam" id="PF00501">
    <property type="entry name" value="AMP-binding"/>
    <property type="match status" value="1"/>
</dbReference>
<reference evidence="7 8" key="1">
    <citation type="submission" date="2018-11" db="EMBL/GenBank/DDBJ databases">
        <authorList>
            <consortium name="Pathogen Informatics"/>
        </authorList>
    </citation>
    <scope>NUCLEOTIDE SEQUENCE [LARGE SCALE GENOMIC DNA]</scope>
    <source>
        <strain evidence="7 8">Zambia</strain>
    </source>
</reference>
<dbReference type="GO" id="GO:0005783">
    <property type="term" value="C:endoplasmic reticulum"/>
    <property type="evidence" value="ECO:0007669"/>
    <property type="project" value="TreeGrafter"/>
</dbReference>
<keyword evidence="8" id="KW-1185">Reference proteome</keyword>
<evidence type="ECO:0000256" key="6">
    <source>
        <dbReference type="SAM" id="MobiDB-lite"/>
    </source>
</evidence>
<dbReference type="STRING" id="48269.A0A183LQ99"/>
<evidence type="ECO:0000313" key="7">
    <source>
        <dbReference type="EMBL" id="VDO68781.1"/>
    </source>
</evidence>
<dbReference type="PANTHER" id="PTHR43272:SF33">
    <property type="entry name" value="AMP-BINDING DOMAIN-CONTAINING PROTEIN-RELATED"/>
    <property type="match status" value="1"/>
</dbReference>
<dbReference type="InterPro" id="IPR000873">
    <property type="entry name" value="AMP-dep_synth/lig_dom"/>
</dbReference>
<name>A0A183LQ99_9TREM</name>
<evidence type="ECO:0000313" key="8">
    <source>
        <dbReference type="Proteomes" id="UP000277204"/>
    </source>
</evidence>
<accession>A0A183LQ99</accession>
<feature type="compositionally biased region" description="Basic and acidic residues" evidence="6">
    <location>
        <begin position="69"/>
        <end position="84"/>
    </location>
</feature>
<evidence type="ECO:0000256" key="1">
    <source>
        <dbReference type="ARBA" id="ARBA00022598"/>
    </source>
</evidence>
<evidence type="ECO:0000256" key="4">
    <source>
        <dbReference type="ARBA" id="ARBA00022840"/>
    </source>
</evidence>
<keyword evidence="3" id="KW-0276">Fatty acid metabolism</keyword>
<dbReference type="AlphaFoldDB" id="A0A183LQ99"/>
<keyword evidence="4" id="KW-0067">ATP-binding</keyword>
<dbReference type="EC" id="6.2.1.3" evidence="5"/>
<protein>
    <recommendedName>
        <fullName evidence="5">long-chain-fatty-acid--CoA ligase</fullName>
        <ecNumber evidence="5">6.2.1.3</ecNumber>
    </recommendedName>
</protein>
<evidence type="ECO:0000256" key="5">
    <source>
        <dbReference type="ARBA" id="ARBA00026121"/>
    </source>
</evidence>
<dbReference type="InterPro" id="IPR020845">
    <property type="entry name" value="AMP-binding_CS"/>
</dbReference>